<organism evidence="1 2">
    <name type="scientific">Mycolicibacterium iranicum</name>
    <name type="common">Mycobacterium iranicum</name>
    <dbReference type="NCBI Taxonomy" id="912594"/>
    <lineage>
        <taxon>Bacteria</taxon>
        <taxon>Bacillati</taxon>
        <taxon>Actinomycetota</taxon>
        <taxon>Actinomycetes</taxon>
        <taxon>Mycobacteriales</taxon>
        <taxon>Mycobacteriaceae</taxon>
        <taxon>Mycolicibacterium</taxon>
    </lineage>
</organism>
<protein>
    <submittedName>
        <fullName evidence="1">Helix-turn-helix transcriptional regulator</fullName>
    </submittedName>
</protein>
<dbReference type="EMBL" id="JAPQYE010000011">
    <property type="protein sequence ID" value="MCZ0730631.1"/>
    <property type="molecule type" value="Genomic_DNA"/>
</dbReference>
<dbReference type="InterPro" id="IPR036388">
    <property type="entry name" value="WH-like_DNA-bd_sf"/>
</dbReference>
<proteinExistence type="predicted"/>
<dbReference type="Gene3D" id="1.10.10.10">
    <property type="entry name" value="Winged helix-like DNA-binding domain superfamily/Winged helix DNA-binding domain"/>
    <property type="match status" value="1"/>
</dbReference>
<dbReference type="SUPFAM" id="SSF46785">
    <property type="entry name" value="Winged helix' DNA-binding domain"/>
    <property type="match status" value="1"/>
</dbReference>
<dbReference type="RefSeq" id="WP_268787155.1">
    <property type="nucleotide sequence ID" value="NZ_JAPQYE010000011.1"/>
</dbReference>
<dbReference type="Proteomes" id="UP001084650">
    <property type="component" value="Unassembled WGS sequence"/>
</dbReference>
<comment type="caution">
    <text evidence="1">The sequence shown here is derived from an EMBL/GenBank/DDBJ whole genome shotgun (WGS) entry which is preliminary data.</text>
</comment>
<evidence type="ECO:0000313" key="2">
    <source>
        <dbReference type="Proteomes" id="UP001084650"/>
    </source>
</evidence>
<dbReference type="InterPro" id="IPR036390">
    <property type="entry name" value="WH_DNA-bd_sf"/>
</dbReference>
<sequence length="100" mass="11404">MTSTDTRRVRAPRPLTEGQRKVLIAFARADFPDGEWVRPMDVGGRDRSGHSRLLTQLERKGLVESRTRSTGKRGSKLYRLTTIGRRHADDEFHDATGMPR</sequence>
<reference evidence="1" key="1">
    <citation type="submission" date="2022-12" db="EMBL/GenBank/DDBJ databases">
        <title>Whole genome sequence of Mycolicibacterium iranicum strain SBH312.</title>
        <authorList>
            <person name="Jani J."/>
            <person name="Arifin Mustapha Z."/>
            <person name="Ahmed K."/>
            <person name="Kai Ling C."/>
        </authorList>
    </citation>
    <scope>NUCLEOTIDE SEQUENCE</scope>
    <source>
        <strain evidence="1">SBH312</strain>
    </source>
</reference>
<evidence type="ECO:0000313" key="1">
    <source>
        <dbReference type="EMBL" id="MCZ0730631.1"/>
    </source>
</evidence>
<name>A0ABT4HLD8_MYCIR</name>
<accession>A0ABT4HLD8</accession>
<keyword evidence="2" id="KW-1185">Reference proteome</keyword>
<gene>
    <name evidence="1" type="ORF">OY187_21505</name>
</gene>